<evidence type="ECO:0000259" key="12">
    <source>
        <dbReference type="Pfam" id="PF25508"/>
    </source>
</evidence>
<evidence type="ECO:0000256" key="9">
    <source>
        <dbReference type="SAM" id="Phobius"/>
    </source>
</evidence>
<keyword evidence="5" id="KW-0406">Ion transport</keyword>
<keyword evidence="4 9" id="KW-1133">Transmembrane helix</keyword>
<evidence type="ECO:0000256" key="2">
    <source>
        <dbReference type="ARBA" id="ARBA00022448"/>
    </source>
</evidence>
<feature type="transmembrane region" description="Helical" evidence="9">
    <location>
        <begin position="729"/>
        <end position="746"/>
    </location>
</feature>
<gene>
    <name evidence="13" type="ORF">MAR_024580</name>
</gene>
<feature type="transmembrane region" description="Helical" evidence="9">
    <location>
        <begin position="866"/>
        <end position="885"/>
    </location>
</feature>
<keyword evidence="6 9" id="KW-0472">Membrane</keyword>
<sequence length="992" mass="112771">MDIALPLIRVQAPNNHGDGARREAVDRKERSPPPVLTQGRLQFKDHGGAVKWFCRVSDATQVEDVLREWGLGTGLTTSLLISVTGDSTSLPSDVTIRAGRGLIGVIRTTGAWVVADAHCGAMEVVGDTVRRVEASSDFRPIVIGVSDWSRIKDKLKTPSQHRNGIYTLESVYRGHVSASPDYQSYQSLKRAQSEDGKSIGDTVDPWDQLDTCFTHFLFLDVGKEKERQKVRASIDSCIATGRFGKSEETNVPVVLTVFGAQERSKAAIRLAAKNGHSVLVIDSQHDGGGTAEVFAQTLMNAVISANVAVSECLRLAIVWKMPEHSILALLEKDRKWQDDEQTYRNKIFALALERDIEGTARLLLEHGVHVADFCTEFLHVLFQETCLKKNETVKDIRDVERLIYQRARVKLKLTVTDESGKAVVPGDQTAYLGLFVWALFAHMHEVATFFWGQLNNKMAAALLGHQCLQWLKHHSESEEGREVVRDLMAEYTARALKILDGCYGEKKGNAKKLLVRRRRELGGTSCILLAKNNLVFIQHPACQAVLNDIWIAPLAAENETNSTWRIVLSVFMPFLSGFLLVMNRECAGTRGDDEGASFCNTATNCCGCFRRFYRFFTSPIVKFTYTKLLYLVFLSLFAHGLITESKYVFILCTKRLQYFYDTWNWFDLLAIFLFAIGTALKYNSRSREAGRIVLAVDFIVFSLRILQAFTGLRNIGPMIIMIKKMMIDLGYFLIILLVVVVSYAIATQSIMFPESEPSMDTAFRTLRQPYWSIFGELNLEEIEDDDSCSHNETEWRSGTVARCPDHVSKYAVPILLGVYMLIVQVLLLNLLIAMFSYTISVVQEEADKHWCYLRFKLIRRYHDRSFLVPPFIVLYHVYQVAFTVYRSIGRCAGCMEEEASKVFSTSEDERLQIWEQMQSEMDVEQPGDRASLQSLPRRQRRTEHDRRRLNEHTFTVYQDNHDRLRPMALRSNRGTEHDRRRLNILSEEISSC</sequence>
<dbReference type="InterPro" id="IPR057366">
    <property type="entry name" value="TRPM-like"/>
</dbReference>
<dbReference type="Pfam" id="PF18139">
    <property type="entry name" value="LSDAT_euk"/>
    <property type="match status" value="1"/>
</dbReference>
<evidence type="ECO:0000256" key="6">
    <source>
        <dbReference type="ARBA" id="ARBA00023136"/>
    </source>
</evidence>
<feature type="region of interest" description="Disordered" evidence="8">
    <location>
        <begin position="12"/>
        <end position="35"/>
    </location>
</feature>
<dbReference type="EMBL" id="CP111014">
    <property type="protein sequence ID" value="WAR00208.1"/>
    <property type="molecule type" value="Genomic_DNA"/>
</dbReference>
<evidence type="ECO:0000256" key="3">
    <source>
        <dbReference type="ARBA" id="ARBA00022692"/>
    </source>
</evidence>
<feature type="transmembrane region" description="Helical" evidence="9">
    <location>
        <begin position="662"/>
        <end position="680"/>
    </location>
</feature>
<organism evidence="13 14">
    <name type="scientific">Mya arenaria</name>
    <name type="common">Soft-shell clam</name>
    <dbReference type="NCBI Taxonomy" id="6604"/>
    <lineage>
        <taxon>Eukaryota</taxon>
        <taxon>Metazoa</taxon>
        <taxon>Spiralia</taxon>
        <taxon>Lophotrochozoa</taxon>
        <taxon>Mollusca</taxon>
        <taxon>Bivalvia</taxon>
        <taxon>Autobranchia</taxon>
        <taxon>Heteroconchia</taxon>
        <taxon>Euheterodonta</taxon>
        <taxon>Imparidentia</taxon>
        <taxon>Neoheterodontei</taxon>
        <taxon>Myida</taxon>
        <taxon>Myoidea</taxon>
        <taxon>Myidae</taxon>
        <taxon>Mya</taxon>
    </lineage>
</organism>
<evidence type="ECO:0000313" key="13">
    <source>
        <dbReference type="EMBL" id="WAR00208.1"/>
    </source>
</evidence>
<protein>
    <submittedName>
        <fullName evidence="13">TRPM3-like protein</fullName>
    </submittedName>
</protein>
<evidence type="ECO:0000256" key="4">
    <source>
        <dbReference type="ARBA" id="ARBA00022989"/>
    </source>
</evidence>
<dbReference type="PANTHER" id="PTHR13800">
    <property type="entry name" value="TRANSIENT RECEPTOR POTENTIAL CATION CHANNEL, SUBFAMILY M, MEMBER 6"/>
    <property type="match status" value="1"/>
</dbReference>
<proteinExistence type="predicted"/>
<evidence type="ECO:0000313" key="14">
    <source>
        <dbReference type="Proteomes" id="UP001164746"/>
    </source>
</evidence>
<feature type="transmembrane region" description="Helical" evidence="9">
    <location>
        <begin position="563"/>
        <end position="581"/>
    </location>
</feature>
<keyword evidence="3 9" id="KW-0812">Transmembrane</keyword>
<comment type="subcellular location">
    <subcellularLocation>
        <location evidence="1">Membrane</location>
        <topology evidence="1">Multi-pass membrane protein</topology>
    </subcellularLocation>
</comment>
<dbReference type="InterPro" id="IPR005821">
    <property type="entry name" value="Ion_trans_dom"/>
</dbReference>
<feature type="domain" description="TRPM SLOG" evidence="11">
    <location>
        <begin position="54"/>
        <end position="156"/>
    </location>
</feature>
<evidence type="ECO:0000256" key="5">
    <source>
        <dbReference type="ARBA" id="ARBA00023065"/>
    </source>
</evidence>
<dbReference type="InterPro" id="IPR041491">
    <property type="entry name" value="TRPM_SLOG"/>
</dbReference>
<name>A0ABY7DR94_MYAAR</name>
<evidence type="ECO:0000259" key="11">
    <source>
        <dbReference type="Pfam" id="PF18139"/>
    </source>
</evidence>
<feature type="domain" description="Ion transport" evidence="10">
    <location>
        <begin position="634"/>
        <end position="846"/>
    </location>
</feature>
<accession>A0ABY7DR94</accession>
<feature type="compositionally biased region" description="Basic and acidic residues" evidence="8">
    <location>
        <begin position="18"/>
        <end position="31"/>
    </location>
</feature>
<dbReference type="Proteomes" id="UP001164746">
    <property type="component" value="Chromosome 3"/>
</dbReference>
<reference evidence="13" key="1">
    <citation type="submission" date="2022-11" db="EMBL/GenBank/DDBJ databases">
        <title>Centuries of genome instability and evolution in soft-shell clam transmissible cancer (bioRxiv).</title>
        <authorList>
            <person name="Hart S.F.M."/>
            <person name="Yonemitsu M.A."/>
            <person name="Giersch R.M."/>
            <person name="Beal B.F."/>
            <person name="Arriagada G."/>
            <person name="Davis B.W."/>
            <person name="Ostrander E.A."/>
            <person name="Goff S.P."/>
            <person name="Metzger M.J."/>
        </authorList>
    </citation>
    <scope>NUCLEOTIDE SEQUENCE</scope>
    <source>
        <strain evidence="13">MELC-2E11</strain>
        <tissue evidence="13">Siphon/mantle</tissue>
    </source>
</reference>
<feature type="transmembrane region" description="Helical" evidence="9">
    <location>
        <begin position="620"/>
        <end position="642"/>
    </location>
</feature>
<dbReference type="PANTHER" id="PTHR13800:SF12">
    <property type="entry name" value="TRANSIENT RECEPTOR POTENTIAL CATION CHANNEL SUBFAMILY M MEMBER-LIKE 2"/>
    <property type="match status" value="1"/>
</dbReference>
<feature type="transmembrane region" description="Helical" evidence="9">
    <location>
        <begin position="814"/>
        <end position="839"/>
    </location>
</feature>
<dbReference type="InterPro" id="IPR050927">
    <property type="entry name" value="TRPM"/>
</dbReference>
<keyword evidence="7" id="KW-0407">Ion channel</keyword>
<keyword evidence="14" id="KW-1185">Reference proteome</keyword>
<evidence type="ECO:0000256" key="1">
    <source>
        <dbReference type="ARBA" id="ARBA00004141"/>
    </source>
</evidence>
<evidence type="ECO:0000259" key="10">
    <source>
        <dbReference type="Pfam" id="PF00520"/>
    </source>
</evidence>
<feature type="domain" description="TRPM-like" evidence="12">
    <location>
        <begin position="369"/>
        <end position="532"/>
    </location>
</feature>
<evidence type="ECO:0000256" key="8">
    <source>
        <dbReference type="SAM" id="MobiDB-lite"/>
    </source>
</evidence>
<feature type="region of interest" description="Disordered" evidence="8">
    <location>
        <begin position="920"/>
        <end position="948"/>
    </location>
</feature>
<dbReference type="Pfam" id="PF25508">
    <property type="entry name" value="TRPM2"/>
    <property type="match status" value="1"/>
</dbReference>
<keyword evidence="2" id="KW-0813">Transport</keyword>
<dbReference type="Pfam" id="PF00520">
    <property type="entry name" value="Ion_trans"/>
    <property type="match status" value="1"/>
</dbReference>
<evidence type="ECO:0000256" key="7">
    <source>
        <dbReference type="ARBA" id="ARBA00023303"/>
    </source>
</evidence>